<keyword evidence="10" id="KW-0560">Oxidoreductase</keyword>
<feature type="domain" description="ACT" evidence="11">
    <location>
        <begin position="318"/>
        <end position="386"/>
    </location>
</feature>
<dbReference type="EC" id="1.1.1.95" evidence="5"/>
<dbReference type="GO" id="GO:0004617">
    <property type="term" value="F:phosphoglycerate dehydrogenase activity"/>
    <property type="evidence" value="ECO:0007669"/>
    <property type="project" value="UniProtKB-EC"/>
</dbReference>
<dbReference type="SUPFAM" id="SSF52283">
    <property type="entry name" value="Formate/glycerate dehydrogenase catalytic domain-like"/>
    <property type="match status" value="1"/>
</dbReference>
<dbReference type="EC" id="1.1.1.399" evidence="4"/>
<dbReference type="SUPFAM" id="SSF51735">
    <property type="entry name" value="NAD(P)-binding Rossmann-fold domains"/>
    <property type="match status" value="1"/>
</dbReference>
<evidence type="ECO:0000256" key="6">
    <source>
        <dbReference type="ARBA" id="ARBA00021582"/>
    </source>
</evidence>
<dbReference type="PANTHER" id="PTHR42938">
    <property type="entry name" value="FORMATE DEHYDROGENASE 1"/>
    <property type="match status" value="1"/>
</dbReference>
<evidence type="ECO:0000256" key="4">
    <source>
        <dbReference type="ARBA" id="ARBA00013001"/>
    </source>
</evidence>
<organism evidence="12 13">
    <name type="scientific">Candidatus Alectryocaccomicrobium excrementavium</name>
    <dbReference type="NCBI Taxonomy" id="2840668"/>
    <lineage>
        <taxon>Bacteria</taxon>
        <taxon>Bacillati</taxon>
        <taxon>Bacillota</taxon>
        <taxon>Clostridia</taxon>
        <taxon>Candidatus Alectryocaccomicrobium</taxon>
    </lineage>
</organism>
<evidence type="ECO:0000313" key="13">
    <source>
        <dbReference type="Proteomes" id="UP000824140"/>
    </source>
</evidence>
<dbReference type="InterPro" id="IPR045865">
    <property type="entry name" value="ACT-like_dom_sf"/>
</dbReference>
<comment type="catalytic activity">
    <reaction evidence="8">
        <text>(R)-2-hydroxyglutarate + NAD(+) = 2-oxoglutarate + NADH + H(+)</text>
        <dbReference type="Rhea" id="RHEA:49612"/>
        <dbReference type="ChEBI" id="CHEBI:15378"/>
        <dbReference type="ChEBI" id="CHEBI:15801"/>
        <dbReference type="ChEBI" id="CHEBI:16810"/>
        <dbReference type="ChEBI" id="CHEBI:57540"/>
        <dbReference type="ChEBI" id="CHEBI:57945"/>
        <dbReference type="EC" id="1.1.1.399"/>
    </reaction>
</comment>
<gene>
    <name evidence="12" type="ORF">IAA84_10965</name>
</gene>
<dbReference type="PANTHER" id="PTHR42938:SF47">
    <property type="entry name" value="HYDROXYPYRUVATE REDUCTASE"/>
    <property type="match status" value="1"/>
</dbReference>
<dbReference type="Gene3D" id="3.40.50.720">
    <property type="entry name" value="NAD(P)-binding Rossmann-like Domain"/>
    <property type="match status" value="2"/>
</dbReference>
<dbReference type="CDD" id="cd04901">
    <property type="entry name" value="ACT_3PGDH"/>
    <property type="match status" value="1"/>
</dbReference>
<dbReference type="Proteomes" id="UP000824140">
    <property type="component" value="Unassembled WGS sequence"/>
</dbReference>
<dbReference type="InterPro" id="IPR002912">
    <property type="entry name" value="ACT_dom"/>
</dbReference>
<evidence type="ECO:0000256" key="8">
    <source>
        <dbReference type="ARBA" id="ARBA00048126"/>
    </source>
</evidence>
<evidence type="ECO:0000256" key="5">
    <source>
        <dbReference type="ARBA" id="ARBA00013143"/>
    </source>
</evidence>
<dbReference type="Pfam" id="PF02826">
    <property type="entry name" value="2-Hacid_dh_C"/>
    <property type="match status" value="1"/>
</dbReference>
<dbReference type="PROSITE" id="PS51671">
    <property type="entry name" value="ACT"/>
    <property type="match status" value="1"/>
</dbReference>
<proteinExistence type="inferred from homology"/>
<dbReference type="InterPro" id="IPR006139">
    <property type="entry name" value="D-isomer_2_OHA_DH_cat_dom"/>
</dbReference>
<comment type="similarity">
    <text evidence="3 10">Belongs to the D-isomer specific 2-hydroxyacid dehydrogenase family.</text>
</comment>
<evidence type="ECO:0000259" key="11">
    <source>
        <dbReference type="PROSITE" id="PS51671"/>
    </source>
</evidence>
<dbReference type="SUPFAM" id="SSF55021">
    <property type="entry name" value="ACT-like"/>
    <property type="match status" value="1"/>
</dbReference>
<evidence type="ECO:0000256" key="10">
    <source>
        <dbReference type="RuleBase" id="RU003719"/>
    </source>
</evidence>
<evidence type="ECO:0000256" key="7">
    <source>
        <dbReference type="ARBA" id="ARBA00030455"/>
    </source>
</evidence>
<reference evidence="12" key="1">
    <citation type="submission" date="2020-10" db="EMBL/GenBank/DDBJ databases">
        <authorList>
            <person name="Gilroy R."/>
        </authorList>
    </citation>
    <scope>NUCLEOTIDE SEQUENCE</scope>
    <source>
        <strain evidence="12">13766</strain>
    </source>
</reference>
<protein>
    <recommendedName>
        <fullName evidence="6">D-3-phosphoglycerate dehydrogenase</fullName>
        <ecNumber evidence="4">1.1.1.399</ecNumber>
        <ecNumber evidence="5">1.1.1.95</ecNumber>
    </recommendedName>
    <alternativeName>
        <fullName evidence="7">2-oxoglutarate reductase</fullName>
    </alternativeName>
</protein>
<dbReference type="Pfam" id="PF00389">
    <property type="entry name" value="2-Hacid_dh"/>
    <property type="match status" value="1"/>
</dbReference>
<reference evidence="12" key="2">
    <citation type="journal article" date="2021" name="PeerJ">
        <title>Extensive microbial diversity within the chicken gut microbiome revealed by metagenomics and culture.</title>
        <authorList>
            <person name="Gilroy R."/>
            <person name="Ravi A."/>
            <person name="Getino M."/>
            <person name="Pursley I."/>
            <person name="Horton D.L."/>
            <person name="Alikhan N.F."/>
            <person name="Baker D."/>
            <person name="Gharbi K."/>
            <person name="Hall N."/>
            <person name="Watson M."/>
            <person name="Adriaenssens E.M."/>
            <person name="Foster-Nyarko E."/>
            <person name="Jarju S."/>
            <person name="Secka A."/>
            <person name="Antonio M."/>
            <person name="Oren A."/>
            <person name="Chaudhuri R.R."/>
            <person name="La Ragione R."/>
            <person name="Hildebrand F."/>
            <person name="Pallen M.J."/>
        </authorList>
    </citation>
    <scope>NUCLEOTIDE SEQUENCE</scope>
    <source>
        <strain evidence="12">13766</strain>
    </source>
</reference>
<sequence>MYKILTMNTISPIYREILPAEEYEVSPTAENPDAILVRSADLHEFALPKSVKCVARAGAGVNNIPLDAFGEKGVVVFNTPGANANAVKELVLAGMLLASRDIVGGIAWCQSLKGEEGVAKLVEKGKNKFVGPEIMGKTLGVIGLGEIGALVANAGNSLGMKALGFDPYISVAHAWMLSRSIGRAKSQDDLLAASDYVTVHVPLMDATRGMMNEEFLAQMKPGAVLLNFARGELADNDAVKAALRSGHLRAYVTDFPNEALLGVKGVIAIPHLGASTPESEDNCVVMACRQIDMYLKNGAIRNSVNYPACDLGAADGQRVAVLHANVPNMVGQITSAIAHDNINIDNMTNSSKGKFAYTVLHLDDVAPEDVIQSLSKVQGVYGVRVL</sequence>
<name>A0A9D1G1D8_9FIRM</name>
<comment type="catalytic activity">
    <reaction evidence="9">
        <text>(2R)-3-phosphoglycerate + NAD(+) = 3-phosphooxypyruvate + NADH + H(+)</text>
        <dbReference type="Rhea" id="RHEA:12641"/>
        <dbReference type="ChEBI" id="CHEBI:15378"/>
        <dbReference type="ChEBI" id="CHEBI:18110"/>
        <dbReference type="ChEBI" id="CHEBI:57540"/>
        <dbReference type="ChEBI" id="CHEBI:57945"/>
        <dbReference type="ChEBI" id="CHEBI:58272"/>
        <dbReference type="EC" id="1.1.1.95"/>
    </reaction>
</comment>
<dbReference type="InterPro" id="IPR006140">
    <property type="entry name" value="D-isomer_DH_NAD-bd"/>
</dbReference>
<evidence type="ECO:0000313" key="12">
    <source>
        <dbReference type="EMBL" id="HIS93528.1"/>
    </source>
</evidence>
<dbReference type="Gene3D" id="3.30.70.260">
    <property type="match status" value="1"/>
</dbReference>
<dbReference type="AlphaFoldDB" id="A0A9D1G1D8"/>
<comment type="function">
    <text evidence="1">Catalyzes the reversible oxidation of 3-phospho-D-glycerate to 3-phosphonooxypyruvate, the first step of the phosphorylated L-serine biosynthesis pathway. Also catalyzes the reversible oxidation of 2-hydroxyglutarate to 2-oxoglutarate.</text>
</comment>
<dbReference type="EMBL" id="DVJN01000210">
    <property type="protein sequence ID" value="HIS93528.1"/>
    <property type="molecule type" value="Genomic_DNA"/>
</dbReference>
<comment type="caution">
    <text evidence="12">The sequence shown here is derived from an EMBL/GenBank/DDBJ whole genome shotgun (WGS) entry which is preliminary data.</text>
</comment>
<accession>A0A9D1G1D8</accession>
<dbReference type="GO" id="GO:0051287">
    <property type="term" value="F:NAD binding"/>
    <property type="evidence" value="ECO:0007669"/>
    <property type="project" value="InterPro"/>
</dbReference>
<evidence type="ECO:0000256" key="2">
    <source>
        <dbReference type="ARBA" id="ARBA00005216"/>
    </source>
</evidence>
<evidence type="ECO:0000256" key="1">
    <source>
        <dbReference type="ARBA" id="ARBA00003800"/>
    </source>
</evidence>
<dbReference type="CDD" id="cd12174">
    <property type="entry name" value="PGDH_like_3"/>
    <property type="match status" value="1"/>
</dbReference>
<evidence type="ECO:0000256" key="3">
    <source>
        <dbReference type="ARBA" id="ARBA00005854"/>
    </source>
</evidence>
<evidence type="ECO:0000256" key="9">
    <source>
        <dbReference type="ARBA" id="ARBA00048731"/>
    </source>
</evidence>
<comment type="pathway">
    <text evidence="2">Amino-acid biosynthesis; L-serine biosynthesis; L-serine from 3-phospho-D-glycerate: step 1/3.</text>
</comment>
<dbReference type="InterPro" id="IPR036291">
    <property type="entry name" value="NAD(P)-bd_dom_sf"/>
</dbReference>